<dbReference type="AlphaFoldDB" id="A5JTM9"/>
<dbReference type="InterPro" id="IPR000362">
    <property type="entry name" value="Fumarate_lyase_fam"/>
</dbReference>
<evidence type="ECO:0000313" key="4">
    <source>
        <dbReference type="EMBL" id="ABQ44582.1"/>
    </source>
</evidence>
<reference evidence="4" key="2">
    <citation type="submission" date="2007-04" db="EMBL/GenBank/DDBJ databases">
        <title>The nucleotide sequence upstream and downstream of 4-CBA-CoA ORFs in 9.5 kb Pseudomonas sp. strain CBS 3 chromosomal DNA.</title>
        <authorList>
            <person name="Zhang W."/>
            <person name="Dunaway-Mariano D."/>
        </authorList>
    </citation>
    <scope>NUCLEOTIDE SEQUENCE</scope>
    <source>
        <strain evidence="4">CBS3</strain>
    </source>
</reference>
<dbReference type="GO" id="GO:0016853">
    <property type="term" value="F:isomerase activity"/>
    <property type="evidence" value="ECO:0007669"/>
    <property type="project" value="UniProtKB-KW"/>
</dbReference>
<keyword evidence="1" id="KW-0456">Lyase</keyword>
<dbReference type="Gene3D" id="1.20.200.10">
    <property type="entry name" value="Fumarase/aspartase (Central domain)"/>
    <property type="match status" value="1"/>
</dbReference>
<dbReference type="GO" id="GO:0006099">
    <property type="term" value="P:tricarboxylic acid cycle"/>
    <property type="evidence" value="ECO:0007669"/>
    <property type="project" value="InterPro"/>
</dbReference>
<dbReference type="PROSITE" id="PS00163">
    <property type="entry name" value="FUMARATE_LYASES"/>
    <property type="match status" value="1"/>
</dbReference>
<proteinExistence type="predicted"/>
<dbReference type="InterPro" id="IPR051546">
    <property type="entry name" value="Aspartate_Ammonia-Lyase"/>
</dbReference>
<dbReference type="InterPro" id="IPR022761">
    <property type="entry name" value="Fumarate_lyase_N"/>
</dbReference>
<feature type="domain" description="Fumarase C C-terminal" evidence="3">
    <location>
        <begin position="171"/>
        <end position="215"/>
    </location>
</feature>
<evidence type="ECO:0000259" key="3">
    <source>
        <dbReference type="Pfam" id="PF10415"/>
    </source>
</evidence>
<dbReference type="InterPro" id="IPR008948">
    <property type="entry name" value="L-Aspartase-like"/>
</dbReference>
<evidence type="ECO:0000259" key="2">
    <source>
        <dbReference type="Pfam" id="PF00206"/>
    </source>
</evidence>
<dbReference type="SUPFAM" id="SSF48557">
    <property type="entry name" value="L-aspartase-like"/>
    <property type="match status" value="1"/>
</dbReference>
<reference evidence="4" key="1">
    <citation type="journal article" date="1992" name="Biochemistry">
        <title>Isolation and characterization of the three polypeptide components of 4-chlorobenzoate dehalogenase from Pseudomonas sp. strain CBS-3.</title>
        <authorList>
            <person name="Chang K.H."/>
            <person name="Liang P.H."/>
            <person name="Beck W."/>
            <person name="Scholten J.D."/>
            <person name="Dunaway-Mariano D."/>
        </authorList>
    </citation>
    <scope>NUCLEOTIDE SEQUENCE</scope>
    <source>
        <strain evidence="4">CBS3</strain>
    </source>
</reference>
<dbReference type="GO" id="GO:0005829">
    <property type="term" value="C:cytosol"/>
    <property type="evidence" value="ECO:0007669"/>
    <property type="project" value="TreeGrafter"/>
</dbReference>
<evidence type="ECO:0000256" key="1">
    <source>
        <dbReference type="ARBA" id="ARBA00023239"/>
    </source>
</evidence>
<keyword evidence="4" id="KW-0413">Isomerase</keyword>
<feature type="domain" description="Fumarate lyase N-terminal" evidence="2">
    <location>
        <begin position="3"/>
        <end position="98"/>
    </location>
</feature>
<organism evidence="4">
    <name type="scientific">Pseudomonas sp. (strain CBS-3)</name>
    <dbReference type="NCBI Taxonomy" id="72586"/>
    <lineage>
        <taxon>Bacteria</taxon>
        <taxon>Pseudomonadati</taxon>
        <taxon>Pseudomonadota</taxon>
    </lineage>
</organism>
<dbReference type="InterPro" id="IPR020557">
    <property type="entry name" value="Fumarate_lyase_CS"/>
</dbReference>
<dbReference type="InterPro" id="IPR018951">
    <property type="entry name" value="Fumarase_C_C"/>
</dbReference>
<dbReference type="Pfam" id="PF00206">
    <property type="entry name" value="Lyase_1"/>
    <property type="match status" value="1"/>
</dbReference>
<dbReference type="GO" id="GO:0006531">
    <property type="term" value="P:aspartate metabolic process"/>
    <property type="evidence" value="ECO:0007669"/>
    <property type="project" value="TreeGrafter"/>
</dbReference>
<dbReference type="Gene3D" id="1.10.40.30">
    <property type="entry name" value="Fumarase/aspartase (C-terminal domain)"/>
    <property type="match status" value="1"/>
</dbReference>
<dbReference type="PANTHER" id="PTHR42696">
    <property type="entry name" value="ASPARTATE AMMONIA-LYASE"/>
    <property type="match status" value="1"/>
</dbReference>
<dbReference type="Pfam" id="PF10415">
    <property type="entry name" value="FumaraseC_C"/>
    <property type="match status" value="1"/>
</dbReference>
<dbReference type="PRINTS" id="PR00149">
    <property type="entry name" value="FUMRATELYASE"/>
</dbReference>
<dbReference type="GO" id="GO:0008797">
    <property type="term" value="F:aspartate ammonia-lyase activity"/>
    <property type="evidence" value="ECO:0007669"/>
    <property type="project" value="TreeGrafter"/>
</dbReference>
<accession>A5JTM9</accession>
<dbReference type="PANTHER" id="PTHR42696:SF2">
    <property type="entry name" value="ASPARTATE AMMONIA-LYASE"/>
    <property type="match status" value="1"/>
</dbReference>
<dbReference type="EMBL" id="EF569604">
    <property type="protein sequence ID" value="ABQ44582.1"/>
    <property type="molecule type" value="Genomic_DNA"/>
</dbReference>
<sequence length="229" mass="24941">MYQALREVTGIAIEPERNFFDGLQNADAWLTISGVLKAIALQTSKLAADLRLMSSGPRAGYCTSSWLPAVQPGSSIMPGKINPVVPEMIMQVYFRVLGQGCVDLPLCEGELELNVWESFLLNAASESAVPVRNAMRLFAERCVDGITANVDRCNGAARQSTALSTGVAMLFGYPLASEVAMRAQREGKTVQDTVIEMGVLSEADARRYLDPLVLTSPDQFHDLLESRLK</sequence>
<protein>
    <submittedName>
        <fullName evidence="4">Putative muconate isomerase</fullName>
    </submittedName>
</protein>
<name>A5JTM9_PSEUC</name>